<reference evidence="3" key="1">
    <citation type="submission" date="2020-08" db="EMBL/GenBank/DDBJ databases">
        <title>Genome public.</title>
        <authorList>
            <person name="Liu C."/>
            <person name="Sun Q."/>
        </authorList>
    </citation>
    <scope>NUCLEOTIDE SEQUENCE</scope>
    <source>
        <strain evidence="3">NSJ-52</strain>
    </source>
</reference>
<dbReference type="Pfam" id="PF02541">
    <property type="entry name" value="Ppx-GppA"/>
    <property type="match status" value="1"/>
</dbReference>
<organism evidence="3 4">
    <name type="scientific">Lawsonibacter faecis</name>
    <dbReference type="NCBI Taxonomy" id="2763052"/>
    <lineage>
        <taxon>Bacteria</taxon>
        <taxon>Bacillati</taxon>
        <taxon>Bacillota</taxon>
        <taxon>Clostridia</taxon>
        <taxon>Eubacteriales</taxon>
        <taxon>Oscillospiraceae</taxon>
        <taxon>Lawsonibacter</taxon>
    </lineage>
</organism>
<dbReference type="SUPFAM" id="SSF53067">
    <property type="entry name" value="Actin-like ATPase domain"/>
    <property type="match status" value="2"/>
</dbReference>
<dbReference type="InterPro" id="IPR043129">
    <property type="entry name" value="ATPase_NBD"/>
</dbReference>
<accession>A0A8J6M746</accession>
<evidence type="ECO:0000313" key="3">
    <source>
        <dbReference type="EMBL" id="MBC5735992.1"/>
    </source>
</evidence>
<protein>
    <submittedName>
        <fullName evidence="3">Phosphatase</fullName>
    </submittedName>
</protein>
<dbReference type="AlphaFoldDB" id="A0A8J6M746"/>
<dbReference type="PANTHER" id="PTHR30005">
    <property type="entry name" value="EXOPOLYPHOSPHATASE"/>
    <property type="match status" value="1"/>
</dbReference>
<dbReference type="Gene3D" id="3.30.420.150">
    <property type="entry name" value="Exopolyphosphatase. Domain 2"/>
    <property type="match status" value="1"/>
</dbReference>
<dbReference type="InterPro" id="IPR050273">
    <property type="entry name" value="GppA/Ppx_hydrolase"/>
</dbReference>
<comment type="caution">
    <text evidence="3">The sequence shown here is derived from an EMBL/GenBank/DDBJ whole genome shotgun (WGS) entry which is preliminary data.</text>
</comment>
<name>A0A8J6M746_9FIRM</name>
<feature type="domain" description="Ppx/GppA phosphatase N-terminal" evidence="2">
    <location>
        <begin position="17"/>
        <end position="294"/>
    </location>
</feature>
<keyword evidence="4" id="KW-1185">Reference proteome</keyword>
<dbReference type="EMBL" id="JACOPQ010000002">
    <property type="protein sequence ID" value="MBC5735992.1"/>
    <property type="molecule type" value="Genomic_DNA"/>
</dbReference>
<dbReference type="PANTHER" id="PTHR30005:SF0">
    <property type="entry name" value="RETROGRADE REGULATION PROTEIN 2"/>
    <property type="match status" value="1"/>
</dbReference>
<dbReference type="Gene3D" id="3.30.420.40">
    <property type="match status" value="1"/>
</dbReference>
<proteinExistence type="inferred from homology"/>
<evidence type="ECO:0000313" key="4">
    <source>
        <dbReference type="Proteomes" id="UP000607645"/>
    </source>
</evidence>
<dbReference type="CDD" id="cd24052">
    <property type="entry name" value="ASKHA_NBD_HpPPX-GppA-like"/>
    <property type="match status" value="1"/>
</dbReference>
<dbReference type="RefSeq" id="WP_186918422.1">
    <property type="nucleotide sequence ID" value="NZ_JACOPQ010000002.1"/>
</dbReference>
<evidence type="ECO:0000259" key="2">
    <source>
        <dbReference type="Pfam" id="PF02541"/>
    </source>
</evidence>
<dbReference type="Proteomes" id="UP000607645">
    <property type="component" value="Unassembled WGS sequence"/>
</dbReference>
<dbReference type="InterPro" id="IPR003695">
    <property type="entry name" value="Ppx_GppA_N"/>
</dbReference>
<gene>
    <name evidence="3" type="ORF">H8S62_03050</name>
</gene>
<sequence>MKCGVVDVGSNTIRLSIYRCEGGRIKLLLNKKEMAGLAGYIRDGVLSDGGILVACRVLSGFRALLDNFDIRELYVFGTASLRNIVNTEEALETIREVTGLTVEVLTGAEEARLSFLGAATGGGASAGLLADIGGGSTELVAYRDGAVVSGCSLPMGSLSLYSRYVEGLFPTQEETRRIRSFAAEELEKARTPGGTCRHLVGVGGTIRAAAKLCNDIAGADPDNRLIPAAELRDLYKGLKKGDKNTLRQILRSAPDRVHTILPGLIILNTVLKAYEVETVSVSSCGVREGYLLDRVVGRQKDAGGGGAGTDA</sequence>
<evidence type="ECO:0000256" key="1">
    <source>
        <dbReference type="ARBA" id="ARBA00007125"/>
    </source>
</evidence>
<comment type="similarity">
    <text evidence="1">Belongs to the GppA/Ppx family.</text>
</comment>